<proteinExistence type="predicted"/>
<feature type="transmembrane region" description="Helical" evidence="1">
    <location>
        <begin position="7"/>
        <end position="28"/>
    </location>
</feature>
<dbReference type="RefSeq" id="WP_206871210.1">
    <property type="nucleotide sequence ID" value="NZ_BMBA01000004.1"/>
</dbReference>
<dbReference type="Proteomes" id="UP000663802">
    <property type="component" value="Unassembled WGS sequence"/>
</dbReference>
<sequence>MKKNNWGAYFLYAVLFFCYIVLSNKLLLSIDKEKQMTYQIMPLILWSMFIFILLGLLLGLEKLILELRKNGSWKINIPKLVFLGIPALYLSLGVLIYYSSFIPQVLSYPIQFFLQDNINFFSIFQVILGYVISSSFVKVED</sequence>
<feature type="transmembrane region" description="Helical" evidence="1">
    <location>
        <begin position="118"/>
        <end position="137"/>
    </location>
</feature>
<evidence type="ECO:0000256" key="1">
    <source>
        <dbReference type="SAM" id="Phobius"/>
    </source>
</evidence>
<organism evidence="2 3">
    <name type="scientific">Clostridium zeae</name>
    <dbReference type="NCBI Taxonomy" id="2759022"/>
    <lineage>
        <taxon>Bacteria</taxon>
        <taxon>Bacillati</taxon>
        <taxon>Bacillota</taxon>
        <taxon>Clostridia</taxon>
        <taxon>Eubacteriales</taxon>
        <taxon>Clostridiaceae</taxon>
        <taxon>Clostridium</taxon>
    </lineage>
</organism>
<gene>
    <name evidence="2" type="ORF">CSC2_34860</name>
</gene>
<keyword evidence="1" id="KW-0812">Transmembrane</keyword>
<evidence type="ECO:0000313" key="2">
    <source>
        <dbReference type="EMBL" id="GFZ32960.1"/>
    </source>
</evidence>
<comment type="caution">
    <text evidence="2">The sequence shown here is derived from an EMBL/GenBank/DDBJ whole genome shotgun (WGS) entry which is preliminary data.</text>
</comment>
<feature type="transmembrane region" description="Helical" evidence="1">
    <location>
        <begin position="40"/>
        <end position="60"/>
    </location>
</feature>
<protein>
    <recommendedName>
        <fullName evidence="4">CPBP family intramembrane metalloprotease</fullName>
    </recommendedName>
</protein>
<accession>A0ABQ1EDV8</accession>
<evidence type="ECO:0000313" key="3">
    <source>
        <dbReference type="Proteomes" id="UP000663802"/>
    </source>
</evidence>
<feature type="transmembrane region" description="Helical" evidence="1">
    <location>
        <begin position="80"/>
        <end position="98"/>
    </location>
</feature>
<keyword evidence="1" id="KW-1133">Transmembrane helix</keyword>
<name>A0ABQ1EDV8_9CLOT</name>
<evidence type="ECO:0008006" key="4">
    <source>
        <dbReference type="Google" id="ProtNLM"/>
    </source>
</evidence>
<reference evidence="2 3" key="1">
    <citation type="journal article" date="2021" name="Int. J. Syst. Evol. Microbiol.">
        <title>Clostridium zeae sp. nov., isolated from corn silage.</title>
        <authorList>
            <person name="Kobayashi H."/>
            <person name="Tanizawa Y."/>
            <person name="Yagura M."/>
            <person name="Sakamoto M."/>
            <person name="Ohkuma M."/>
            <person name="Tohno M."/>
        </authorList>
    </citation>
    <scope>NUCLEOTIDE SEQUENCE [LARGE SCALE GENOMIC DNA]</scope>
    <source>
        <strain evidence="2 3">CSC2</strain>
    </source>
</reference>
<keyword evidence="3" id="KW-1185">Reference proteome</keyword>
<dbReference type="EMBL" id="BMBA01000004">
    <property type="protein sequence ID" value="GFZ32960.1"/>
    <property type="molecule type" value="Genomic_DNA"/>
</dbReference>
<keyword evidence="1" id="KW-0472">Membrane</keyword>